<gene>
    <name evidence="1" type="ORF">SAMN04324258_2117</name>
</gene>
<proteinExistence type="predicted"/>
<keyword evidence="2" id="KW-1185">Reference proteome</keyword>
<reference evidence="1 2" key="1">
    <citation type="submission" date="2017-02" db="EMBL/GenBank/DDBJ databases">
        <authorList>
            <person name="Peterson S.W."/>
        </authorList>
    </citation>
    <scope>NUCLEOTIDE SEQUENCE [LARGE SCALE GENOMIC DNA]</scope>
    <source>
        <strain evidence="1 2">DSM 21481</strain>
    </source>
</reference>
<dbReference type="Pfam" id="PF13671">
    <property type="entry name" value="AAA_33"/>
    <property type="match status" value="1"/>
</dbReference>
<dbReference type="InterPro" id="IPR027417">
    <property type="entry name" value="P-loop_NTPase"/>
</dbReference>
<accession>A0A1T5KE07</accession>
<name>A0A1T5KE07_9MICO</name>
<dbReference type="RefSeq" id="WP_176168838.1">
    <property type="nucleotide sequence ID" value="NZ_FUZQ01000003.1"/>
</dbReference>
<dbReference type="Proteomes" id="UP000189777">
    <property type="component" value="Unassembled WGS sequence"/>
</dbReference>
<evidence type="ECO:0000313" key="2">
    <source>
        <dbReference type="Proteomes" id="UP000189777"/>
    </source>
</evidence>
<dbReference type="AlphaFoldDB" id="A0A1T5KE07"/>
<dbReference type="Gene3D" id="3.40.50.300">
    <property type="entry name" value="P-loop containing nucleotide triphosphate hydrolases"/>
    <property type="match status" value="1"/>
</dbReference>
<dbReference type="SUPFAM" id="SSF52540">
    <property type="entry name" value="P-loop containing nucleoside triphosphate hydrolases"/>
    <property type="match status" value="1"/>
</dbReference>
<dbReference type="EMBL" id="FUZQ01000003">
    <property type="protein sequence ID" value="SKC61933.1"/>
    <property type="molecule type" value="Genomic_DNA"/>
</dbReference>
<sequence>MGDVVVVTGPPGSGKSAVGAALAAQLDPSVLVEADWFFGRWRRGGIAPWLPEAAPQTGPAGRAALAATVEYARSDAWVVYDGVLHPAAARELAALARDAGAVVHRAVLLPPLEVCLARVAARTGHGFDDPAATRAMHAAFAAEGDGPGDETLRTTDETPGALAARVRDLLRGGVLRVPAPDRAPAGGARP</sequence>
<dbReference type="STRING" id="526729.SAMN04324258_2117"/>
<protein>
    <submittedName>
        <fullName evidence="1">AAA domain-containing protein</fullName>
    </submittedName>
</protein>
<evidence type="ECO:0000313" key="1">
    <source>
        <dbReference type="EMBL" id="SKC61933.1"/>
    </source>
</evidence>
<organism evidence="1 2">
    <name type="scientific">Krasilnikoviella flava</name>
    <dbReference type="NCBI Taxonomy" id="526729"/>
    <lineage>
        <taxon>Bacteria</taxon>
        <taxon>Bacillati</taxon>
        <taxon>Actinomycetota</taxon>
        <taxon>Actinomycetes</taxon>
        <taxon>Micrococcales</taxon>
        <taxon>Promicromonosporaceae</taxon>
        <taxon>Krasilnikoviella</taxon>
    </lineage>
</organism>